<proteinExistence type="predicted"/>
<dbReference type="PROSITE" id="PS51644">
    <property type="entry name" value="HTH_OST"/>
    <property type="match status" value="2"/>
</dbReference>
<dbReference type="AlphaFoldDB" id="A0A8T0GTH8"/>
<dbReference type="InterPro" id="IPR041966">
    <property type="entry name" value="LOTUS-like"/>
</dbReference>
<dbReference type="Pfam" id="PF01936">
    <property type="entry name" value="NYN"/>
    <property type="match status" value="1"/>
</dbReference>
<dbReference type="GO" id="GO:0004540">
    <property type="term" value="F:RNA nuclease activity"/>
    <property type="evidence" value="ECO:0007669"/>
    <property type="project" value="InterPro"/>
</dbReference>
<dbReference type="PANTHER" id="PTHR14379:SF82">
    <property type="entry name" value="OS08G0230500 PROTEIN"/>
    <property type="match status" value="1"/>
</dbReference>
<comment type="caution">
    <text evidence="3">The sequence shown here is derived from an EMBL/GenBank/DDBJ whole genome shotgun (WGS) entry which is preliminary data.</text>
</comment>
<name>A0A8T0GTH8_CERPU</name>
<dbReference type="EMBL" id="CM026430">
    <property type="protein sequence ID" value="KAG0562310.1"/>
    <property type="molecule type" value="Genomic_DNA"/>
</dbReference>
<feature type="region of interest" description="Disordered" evidence="1">
    <location>
        <begin position="64"/>
        <end position="119"/>
    </location>
</feature>
<evidence type="ECO:0000256" key="1">
    <source>
        <dbReference type="SAM" id="MobiDB-lite"/>
    </source>
</evidence>
<feature type="domain" description="HTH OST-type" evidence="2">
    <location>
        <begin position="659"/>
        <end position="733"/>
    </location>
</feature>
<accession>A0A8T0GTH8</accession>
<dbReference type="CDD" id="cd10910">
    <property type="entry name" value="PIN_limkain_b1_N_like"/>
    <property type="match status" value="1"/>
</dbReference>
<evidence type="ECO:0000313" key="3">
    <source>
        <dbReference type="EMBL" id="KAG0562310.1"/>
    </source>
</evidence>
<dbReference type="Proteomes" id="UP000822688">
    <property type="component" value="Chromosome 9"/>
</dbReference>
<dbReference type="GO" id="GO:0005777">
    <property type="term" value="C:peroxisome"/>
    <property type="evidence" value="ECO:0007669"/>
    <property type="project" value="InterPro"/>
</dbReference>
<dbReference type="PANTHER" id="PTHR14379">
    <property type="entry name" value="LIMKAIN B LKAP"/>
    <property type="match status" value="1"/>
</dbReference>
<protein>
    <recommendedName>
        <fullName evidence="2">HTH OST-type domain-containing protein</fullName>
    </recommendedName>
</protein>
<dbReference type="GO" id="GO:0010468">
    <property type="term" value="P:regulation of gene expression"/>
    <property type="evidence" value="ECO:0007669"/>
    <property type="project" value="InterPro"/>
</dbReference>
<dbReference type="InterPro" id="IPR021139">
    <property type="entry name" value="NYN"/>
</dbReference>
<keyword evidence="4" id="KW-1185">Reference proteome</keyword>
<dbReference type="Gene3D" id="3.30.420.610">
    <property type="entry name" value="LOTUS domain-like"/>
    <property type="match status" value="2"/>
</dbReference>
<dbReference type="Gene3D" id="3.40.50.1010">
    <property type="entry name" value="5'-nuclease"/>
    <property type="match status" value="1"/>
</dbReference>
<sequence>MALVLLQGRAFSSPSTSHSSILPYHGSLPYNNLSGPLFEAQLLRDSEFSRSIKETNLLPFRNRLKPSRASALPQRPLGEHHKSRQDVGGRAGTKPELNSSLKQPKHIVPASSESTPPLPLMRSTTLGQSLVWNILSPPHAPPTSFLSQPAELQNDALLSDSDDEEAIRRSSFTMLLAICCALQLVYITEAVSLWVARLRLRYFDSPFTYSDVNQRSKLGRIGVFWDIENCPIPAGMDAQMVVKQMHKIGSSFGTIQCLRAYGKLEYLTRQAPSLLQMGVELCPVPDGKESADKAIIMDALLFGYDHKPCPDTPLFEKDASTGNGIVLVTGDRGFCALLRELSNRQITTVVIGNGHQKIPPILAQAADFSIQWDEMMETSNFRSGSYGQQNSRFTEKFSITEDDQMFEIGGWDASSSCNVLLKYDQSRVDDQIPSGCEKSQIIEGCQDAEALDLSSDNGILGILPHIEKRKGKNAADDGLINFNSNPQNDGYFKNGRSLCDECKDLEMEICTDSMCDDECTESQAAFPNPCDKASDVRRQPVDVDYSNYIGSGNSKVVPPVGGRVRILRHLRCEVAYVVDKYCKGKPKAVMTFEQFELLYELEMGHPLVTSHYGFASLKSILQSMPDLLSVRNVSSESADWRIFPIVKHGDDRKFRINYSRQDLRCILYKILHSYWPHGVPKDQISAEHCKLTGRPLVLVAYEYWRLADMVQTMGDLMYVDEKSKQIYLADGASEPQGLREREQSRWN</sequence>
<evidence type="ECO:0000259" key="2">
    <source>
        <dbReference type="PROSITE" id="PS51644"/>
    </source>
</evidence>
<dbReference type="InterPro" id="IPR024768">
    <property type="entry name" value="Marf1"/>
</dbReference>
<dbReference type="InterPro" id="IPR025605">
    <property type="entry name" value="OST-HTH/LOTUS_dom"/>
</dbReference>
<reference evidence="3" key="1">
    <citation type="submission" date="2020-06" db="EMBL/GenBank/DDBJ databases">
        <title>WGS assembly of Ceratodon purpureus strain R40.</title>
        <authorList>
            <person name="Carey S.B."/>
            <person name="Jenkins J."/>
            <person name="Shu S."/>
            <person name="Lovell J.T."/>
            <person name="Sreedasyam A."/>
            <person name="Maumus F."/>
            <person name="Tiley G.P."/>
            <person name="Fernandez-Pozo N."/>
            <person name="Barry K."/>
            <person name="Chen C."/>
            <person name="Wang M."/>
            <person name="Lipzen A."/>
            <person name="Daum C."/>
            <person name="Saski C.A."/>
            <person name="Payton A.C."/>
            <person name="Mcbreen J.C."/>
            <person name="Conrad R.E."/>
            <person name="Kollar L.M."/>
            <person name="Olsson S."/>
            <person name="Huttunen S."/>
            <person name="Landis J.B."/>
            <person name="Wickett N.J."/>
            <person name="Johnson M.G."/>
            <person name="Rensing S.A."/>
            <person name="Grimwood J."/>
            <person name="Schmutz J."/>
            <person name="Mcdaniel S.F."/>
        </authorList>
    </citation>
    <scope>NUCLEOTIDE SEQUENCE</scope>
    <source>
        <strain evidence="3">R40</strain>
    </source>
</reference>
<gene>
    <name evidence="3" type="ORF">KC19_9G135900</name>
</gene>
<feature type="domain" description="HTH OST-type" evidence="2">
    <location>
        <begin position="566"/>
        <end position="646"/>
    </location>
</feature>
<feature type="compositionally biased region" description="Basic and acidic residues" evidence="1">
    <location>
        <begin position="77"/>
        <end position="87"/>
    </location>
</feature>
<evidence type="ECO:0000313" key="4">
    <source>
        <dbReference type="Proteomes" id="UP000822688"/>
    </source>
</evidence>
<organism evidence="3 4">
    <name type="scientific">Ceratodon purpureus</name>
    <name type="common">Fire moss</name>
    <name type="synonym">Dicranum purpureum</name>
    <dbReference type="NCBI Taxonomy" id="3225"/>
    <lineage>
        <taxon>Eukaryota</taxon>
        <taxon>Viridiplantae</taxon>
        <taxon>Streptophyta</taxon>
        <taxon>Embryophyta</taxon>
        <taxon>Bryophyta</taxon>
        <taxon>Bryophytina</taxon>
        <taxon>Bryopsida</taxon>
        <taxon>Dicranidae</taxon>
        <taxon>Pseudoditrichales</taxon>
        <taxon>Ditrichaceae</taxon>
        <taxon>Ceratodon</taxon>
    </lineage>
</organism>